<dbReference type="InterPro" id="IPR042779">
    <property type="entry name" value="MISP/MISP3-like"/>
</dbReference>
<feature type="compositionally biased region" description="Polar residues" evidence="2">
    <location>
        <begin position="314"/>
        <end position="327"/>
    </location>
</feature>
<keyword evidence="5" id="KW-1185">Reference proteome</keyword>
<gene>
    <name evidence="4" type="primary">MISP</name>
</gene>
<sequence>MFLQIFPLPLVPQRAQSRPSLLEGESPWTAPEARENASLEKGLGTWEELVDAEAPNEMDRVTRYPILSIPHSSKVSDLPSDLESHYTFDVVQVESVSPGWDKDIVRMNSGGQSFRFIPEETSGLRMVTVTQETVPMPHQTQHVLIENQSVNQWNPSWERKPQSAVVKTGPTYTLQAYPEEWHPGKLYSREEEEEEQQLYHLGPGENVFPKRRKDLEREREAVIRDQVVKRNTTVATRWSSLDELDKIYSGQDPSPTSASDSEKVIDTEQIDFLAARKQFMNLEKSTSNSQPPQKPMGRTVQSARASPETGRANVGQSTRSHWSSKVGLTNGYDVSIKGQGKDNAEGARPGLALAPTSRGHSVGQLSLASVDDARALGSEDEEPKETPIEREIRRAQEREADLRQQRGLQRSGSRDELVEIAARPLLSNINLIFTPTPKKGKEMGRPSSLYIQRELALDTKREEDHRRQVGRSEPTNDATRASTPSQLTRHSEIRKEAPKIRRVQSSDSILSLTSDTHPAEATLEGRKINRIPLEAYQPYLGPHSTKKEFPSYSSYKQASSLGSWYHTMNSRREEGVATPPPSSQKASWGGEQIREQPWKSQASTIQKQEVWRSPPQESTGKAWDAQKQGAAHASQGVVPRSYFQLQPLKVKVTSSPGSEEANVPQQDRIWEPKGHVEEVAIPTKPLRSQSSSLLEMEIQSVLQREKELEEERRNALFPEVFSPATELDQPLEWEGPDSRHSSAVSGITGSYSVSEKPTFSPVHFHSNLVWKVTDQTPRQDVTWRTKRGGGYAGLDTSDAVNIEIVEATKVTRHKNPKATLWEARIYASEDED</sequence>
<evidence type="ECO:0000313" key="4">
    <source>
        <dbReference type="Ensembl" id="ENSVURP00010000083.1"/>
    </source>
</evidence>
<feature type="region of interest" description="Disordered" evidence="2">
    <location>
        <begin position="283"/>
        <end position="414"/>
    </location>
</feature>
<feature type="region of interest" description="Disordered" evidence="2">
    <location>
        <begin position="457"/>
        <end position="504"/>
    </location>
</feature>
<feature type="domain" description="A-kinase anchor protein 2 C-terminal" evidence="3">
    <location>
        <begin position="603"/>
        <end position="827"/>
    </location>
</feature>
<evidence type="ECO:0000313" key="5">
    <source>
        <dbReference type="Proteomes" id="UP000314987"/>
    </source>
</evidence>
<feature type="compositionally biased region" description="Basic and acidic residues" evidence="2">
    <location>
        <begin position="489"/>
        <end position="499"/>
    </location>
</feature>
<reference evidence="4" key="3">
    <citation type="submission" date="2025-09" db="UniProtKB">
        <authorList>
            <consortium name="Ensembl"/>
        </authorList>
    </citation>
    <scope>IDENTIFICATION</scope>
</reference>
<protein>
    <recommendedName>
        <fullName evidence="3">A-kinase anchor protein 2 C-terminal domain-containing protein</fullName>
    </recommendedName>
</protein>
<feature type="compositionally biased region" description="Basic and acidic residues" evidence="2">
    <location>
        <begin position="457"/>
        <end position="467"/>
    </location>
</feature>
<feature type="domain" description="A-kinase anchor protein 2 C-terminal" evidence="3">
    <location>
        <begin position="420"/>
        <end position="589"/>
    </location>
</feature>
<keyword evidence="1" id="KW-0175">Coiled coil</keyword>
<dbReference type="PANTHER" id="PTHR18839:SF3">
    <property type="entry name" value="MITOTIC INTERACTOR AND SUBSTRATE OF PLK1"/>
    <property type="match status" value="1"/>
</dbReference>
<reference evidence="5" key="1">
    <citation type="submission" date="2018-12" db="EMBL/GenBank/DDBJ databases">
        <authorList>
            <person name="Yazar S."/>
        </authorList>
    </citation>
    <scope>NUCLEOTIDE SEQUENCE [LARGE SCALE GENOMIC DNA]</scope>
</reference>
<dbReference type="PANTHER" id="PTHR18839">
    <property type="entry name" value="MITOTIC INTERACTOR AND SUBSTRATE OF PLK1 MISP FAMILY MEMBER"/>
    <property type="match status" value="1"/>
</dbReference>
<reference evidence="4" key="2">
    <citation type="submission" date="2025-08" db="UniProtKB">
        <authorList>
            <consortium name="Ensembl"/>
        </authorList>
    </citation>
    <scope>IDENTIFICATION</scope>
</reference>
<proteinExistence type="predicted"/>
<accession>A0A4X2JLJ3</accession>
<feature type="compositionally biased region" description="Polar residues" evidence="2">
    <location>
        <begin position="473"/>
        <end position="488"/>
    </location>
</feature>
<dbReference type="InterPro" id="IPR029304">
    <property type="entry name" value="AKAP2_C"/>
</dbReference>
<dbReference type="OMA" id="QASHRHD"/>
<dbReference type="Proteomes" id="UP000314987">
    <property type="component" value="Unassembled WGS sequence"/>
</dbReference>
<dbReference type="GeneTree" id="ENSGT00940000154739"/>
<evidence type="ECO:0000259" key="3">
    <source>
        <dbReference type="Pfam" id="PF15304"/>
    </source>
</evidence>
<feature type="region of interest" description="Disordered" evidence="2">
    <location>
        <begin position="16"/>
        <end position="41"/>
    </location>
</feature>
<feature type="region of interest" description="Disordered" evidence="2">
    <location>
        <begin position="571"/>
        <end position="635"/>
    </location>
</feature>
<evidence type="ECO:0000256" key="2">
    <source>
        <dbReference type="SAM" id="MobiDB-lite"/>
    </source>
</evidence>
<feature type="compositionally biased region" description="Polar residues" evidence="2">
    <location>
        <begin position="598"/>
        <end position="607"/>
    </location>
</feature>
<organism evidence="4 5">
    <name type="scientific">Vombatus ursinus</name>
    <name type="common">Common wombat</name>
    <dbReference type="NCBI Taxonomy" id="29139"/>
    <lineage>
        <taxon>Eukaryota</taxon>
        <taxon>Metazoa</taxon>
        <taxon>Chordata</taxon>
        <taxon>Craniata</taxon>
        <taxon>Vertebrata</taxon>
        <taxon>Euteleostomi</taxon>
        <taxon>Mammalia</taxon>
        <taxon>Metatheria</taxon>
        <taxon>Diprotodontia</taxon>
        <taxon>Vombatidae</taxon>
        <taxon>Vombatus</taxon>
    </lineage>
</organism>
<feature type="compositionally biased region" description="Basic and acidic residues" evidence="2">
    <location>
        <begin position="384"/>
        <end position="404"/>
    </location>
</feature>
<dbReference type="Ensembl" id="ENSVURT00010000093.1">
    <property type="protein sequence ID" value="ENSVURP00010000083.1"/>
    <property type="gene ID" value="ENSVURG00010000075.1"/>
</dbReference>
<name>A0A4X2JLJ3_VOMUR</name>
<dbReference type="STRING" id="29139.ENSVURP00010000083"/>
<evidence type="ECO:0000256" key="1">
    <source>
        <dbReference type="ARBA" id="ARBA00023054"/>
    </source>
</evidence>
<dbReference type="Pfam" id="PF15304">
    <property type="entry name" value="AKAP2_C"/>
    <property type="match status" value="2"/>
</dbReference>
<dbReference type="AlphaFoldDB" id="A0A4X2JLJ3"/>